<feature type="compositionally biased region" description="Polar residues" evidence="1">
    <location>
        <begin position="26"/>
        <end position="47"/>
    </location>
</feature>
<gene>
    <name evidence="2" type="ORF">CISG_07299</name>
</gene>
<dbReference type="STRING" id="454286.A0A0J8R600"/>
<evidence type="ECO:0000256" key="1">
    <source>
        <dbReference type="SAM" id="MobiDB-lite"/>
    </source>
</evidence>
<reference evidence="3" key="1">
    <citation type="journal article" date="2010" name="Genome Res.">
        <title>Population genomic sequencing of Coccidioides fungi reveals recent hybridization and transposon control.</title>
        <authorList>
            <person name="Neafsey D.E."/>
            <person name="Barker B.M."/>
            <person name="Sharpton T.J."/>
            <person name="Stajich J.E."/>
            <person name="Park D.J."/>
            <person name="Whiston E."/>
            <person name="Hung C.-Y."/>
            <person name="McMahan C."/>
            <person name="White J."/>
            <person name="Sykes S."/>
            <person name="Heiman D."/>
            <person name="Young S."/>
            <person name="Zeng Q."/>
            <person name="Abouelleil A."/>
            <person name="Aftuck L."/>
            <person name="Bessette D."/>
            <person name="Brown A."/>
            <person name="FitzGerald M."/>
            <person name="Lui A."/>
            <person name="Macdonald J.P."/>
            <person name="Priest M."/>
            <person name="Orbach M.J."/>
            <person name="Galgiani J.N."/>
            <person name="Kirkland T.N."/>
            <person name="Cole G.T."/>
            <person name="Birren B.W."/>
            <person name="Henn M.R."/>
            <person name="Taylor J.W."/>
            <person name="Rounsley S.D."/>
        </authorList>
    </citation>
    <scope>NUCLEOTIDE SEQUENCE [LARGE SCALE GENOMIC DNA]</scope>
    <source>
        <strain evidence="3">RMSCC 3703</strain>
    </source>
</reference>
<sequence length="113" mass="11925">MNSMSSACDVVRSLGAAASGRHMEQIQPTSDDGQAQIAETRNDSPTSAIPIPEDDLGSDLERGVSPSASLLGNSHGPAAAQSSWRNLANLSLSALSGDSMWHQSRHTRSPRNR</sequence>
<evidence type="ECO:0000313" key="3">
    <source>
        <dbReference type="Proteomes" id="UP000054559"/>
    </source>
</evidence>
<organism evidence="2 3">
    <name type="scientific">Coccidioides immitis RMSCC 3703</name>
    <dbReference type="NCBI Taxonomy" id="454286"/>
    <lineage>
        <taxon>Eukaryota</taxon>
        <taxon>Fungi</taxon>
        <taxon>Dikarya</taxon>
        <taxon>Ascomycota</taxon>
        <taxon>Pezizomycotina</taxon>
        <taxon>Eurotiomycetes</taxon>
        <taxon>Eurotiomycetidae</taxon>
        <taxon>Onygenales</taxon>
        <taxon>Onygenaceae</taxon>
        <taxon>Coccidioides</taxon>
    </lineage>
</organism>
<proteinExistence type="predicted"/>
<protein>
    <submittedName>
        <fullName evidence="2">Uncharacterized protein</fullName>
    </submittedName>
</protein>
<name>A0A0J8R600_COCIT</name>
<accession>A0A0J8R600</accession>
<dbReference type="AlphaFoldDB" id="A0A0J8R600"/>
<evidence type="ECO:0000313" key="2">
    <source>
        <dbReference type="EMBL" id="KMU79133.1"/>
    </source>
</evidence>
<dbReference type="Proteomes" id="UP000054559">
    <property type="component" value="Unassembled WGS sequence"/>
</dbReference>
<feature type="region of interest" description="Disordered" evidence="1">
    <location>
        <begin position="18"/>
        <end position="81"/>
    </location>
</feature>
<dbReference type="EMBL" id="DS268170">
    <property type="protein sequence ID" value="KMU79133.1"/>
    <property type="molecule type" value="Genomic_DNA"/>
</dbReference>